<protein>
    <submittedName>
        <fullName evidence="1">Uncharacterized protein</fullName>
    </submittedName>
</protein>
<proteinExistence type="predicted"/>
<gene>
    <name evidence="1" type="ORF">JX265_005858</name>
</gene>
<comment type="caution">
    <text evidence="1">The sequence shown here is derived from an EMBL/GenBank/DDBJ whole genome shotgun (WGS) entry which is preliminary data.</text>
</comment>
<dbReference type="EMBL" id="JAFIMR010000012">
    <property type="protein sequence ID" value="KAI1871872.1"/>
    <property type="molecule type" value="Genomic_DNA"/>
</dbReference>
<dbReference type="AlphaFoldDB" id="A0A9Q0AML4"/>
<evidence type="ECO:0000313" key="2">
    <source>
        <dbReference type="Proteomes" id="UP000829685"/>
    </source>
</evidence>
<dbReference type="Proteomes" id="UP000829685">
    <property type="component" value="Unassembled WGS sequence"/>
</dbReference>
<keyword evidence="2" id="KW-1185">Reference proteome</keyword>
<evidence type="ECO:0000313" key="1">
    <source>
        <dbReference type="EMBL" id="KAI1871872.1"/>
    </source>
</evidence>
<name>A0A9Q0AML4_9PEZI</name>
<accession>A0A9Q0AML4</accession>
<organism evidence="1 2">
    <name type="scientific">Neoarthrinium moseri</name>
    <dbReference type="NCBI Taxonomy" id="1658444"/>
    <lineage>
        <taxon>Eukaryota</taxon>
        <taxon>Fungi</taxon>
        <taxon>Dikarya</taxon>
        <taxon>Ascomycota</taxon>
        <taxon>Pezizomycotina</taxon>
        <taxon>Sordariomycetes</taxon>
        <taxon>Xylariomycetidae</taxon>
        <taxon>Amphisphaeriales</taxon>
        <taxon>Apiosporaceae</taxon>
        <taxon>Neoarthrinium</taxon>
    </lineage>
</organism>
<sequence>MSRTLADVLQLALDRQAHKSWFCLTASSEESGCRAAVVLNEVALAVDRTGKDITDESYGPYFLFNHGTTGGNAGHGCRCVDFSRNRLAGAYKADSVQMASRISSLLDSMYSGEFGDESISLLLHYRAIWDDILDAALNRFGERAGGFKTQPLRFEEPQDFLDASKVIFMYLWTTASDEDDDNNDGSGTDFSISRETFDRIRAANSQQPEDIEYLCNWSRMVKEGLSKLSFADGALSKPAAAMARLKTLVVEEDDFPDGVDDRGPQNAGPS</sequence>
<reference evidence="1" key="1">
    <citation type="submission" date="2021-03" db="EMBL/GenBank/DDBJ databases">
        <title>Revisited historic fungal species revealed as producer of novel bioactive compounds through whole genome sequencing and comparative genomics.</title>
        <authorList>
            <person name="Vignolle G.A."/>
            <person name="Hochenegger N."/>
            <person name="Mach R.L."/>
            <person name="Mach-Aigner A.R."/>
            <person name="Javad Rahimi M."/>
            <person name="Salim K.A."/>
            <person name="Chan C.M."/>
            <person name="Lim L.B.L."/>
            <person name="Cai F."/>
            <person name="Druzhinina I.S."/>
            <person name="U'Ren J.M."/>
            <person name="Derntl C."/>
        </authorList>
    </citation>
    <scope>NUCLEOTIDE SEQUENCE</scope>
    <source>
        <strain evidence="1">TUCIM 5799</strain>
    </source>
</reference>